<reference evidence="8" key="1">
    <citation type="journal article" date="2014" name="Int. J. Syst. Evol. Microbiol.">
        <title>Complete genome sequence of Corynebacterium casei LMG S-19264T (=DSM 44701T), isolated from a smear-ripened cheese.</title>
        <authorList>
            <consortium name="US DOE Joint Genome Institute (JGI-PGF)"/>
            <person name="Walter F."/>
            <person name="Albersmeier A."/>
            <person name="Kalinowski J."/>
            <person name="Ruckert C."/>
        </authorList>
    </citation>
    <scope>NUCLEOTIDE SEQUENCE</scope>
    <source>
        <strain evidence="8">CGMCC 1.15178</strain>
    </source>
</reference>
<evidence type="ECO:0000313" key="8">
    <source>
        <dbReference type="EMBL" id="GGD86750.1"/>
    </source>
</evidence>
<keyword evidence="6" id="KW-0175">Coiled coil</keyword>
<dbReference type="Pfam" id="PF06081">
    <property type="entry name" value="ArAE_1"/>
    <property type="match status" value="1"/>
</dbReference>
<feature type="transmembrane region" description="Helical" evidence="7">
    <location>
        <begin position="12"/>
        <end position="40"/>
    </location>
</feature>
<reference evidence="8" key="2">
    <citation type="submission" date="2020-09" db="EMBL/GenBank/DDBJ databases">
        <authorList>
            <person name="Sun Q."/>
            <person name="Zhou Y."/>
        </authorList>
    </citation>
    <scope>NUCLEOTIDE SEQUENCE</scope>
    <source>
        <strain evidence="8">CGMCC 1.15178</strain>
    </source>
</reference>
<evidence type="ECO:0000256" key="5">
    <source>
        <dbReference type="ARBA" id="ARBA00023136"/>
    </source>
</evidence>
<feature type="transmembrane region" description="Helical" evidence="7">
    <location>
        <begin position="124"/>
        <end position="142"/>
    </location>
</feature>
<feature type="coiled-coil region" evidence="6">
    <location>
        <begin position="175"/>
        <end position="202"/>
    </location>
</feature>
<feature type="transmembrane region" description="Helical" evidence="7">
    <location>
        <begin position="98"/>
        <end position="118"/>
    </location>
</feature>
<gene>
    <name evidence="8" type="primary">ygaE</name>
    <name evidence="8" type="ORF">GCM10010911_51530</name>
</gene>
<evidence type="ECO:0000256" key="4">
    <source>
        <dbReference type="ARBA" id="ARBA00022989"/>
    </source>
</evidence>
<comment type="subcellular location">
    <subcellularLocation>
        <location evidence="1">Cell membrane</location>
        <topology evidence="1">Multi-pass membrane protein</topology>
    </subcellularLocation>
</comment>
<evidence type="ECO:0000256" key="7">
    <source>
        <dbReference type="SAM" id="Phobius"/>
    </source>
</evidence>
<organism evidence="8 9">
    <name type="scientific">Paenibacillus nasutitermitis</name>
    <dbReference type="NCBI Taxonomy" id="1652958"/>
    <lineage>
        <taxon>Bacteria</taxon>
        <taxon>Bacillati</taxon>
        <taxon>Bacillota</taxon>
        <taxon>Bacilli</taxon>
        <taxon>Bacillales</taxon>
        <taxon>Paenibacillaceae</taxon>
        <taxon>Paenibacillus</taxon>
    </lineage>
</organism>
<protein>
    <submittedName>
        <fullName evidence="8">UPF0421 protein YgaE</fullName>
    </submittedName>
</protein>
<keyword evidence="9" id="KW-1185">Reference proteome</keyword>
<evidence type="ECO:0000256" key="6">
    <source>
        <dbReference type="SAM" id="Coils"/>
    </source>
</evidence>
<evidence type="ECO:0000256" key="1">
    <source>
        <dbReference type="ARBA" id="ARBA00004651"/>
    </source>
</evidence>
<proteinExistence type="predicted"/>
<dbReference type="PANTHER" id="PTHR30509">
    <property type="entry name" value="P-HYDROXYBENZOIC ACID EFFLUX PUMP SUBUNIT-RELATED"/>
    <property type="match status" value="1"/>
</dbReference>
<keyword evidence="4 7" id="KW-1133">Transmembrane helix</keyword>
<name>A0A917E078_9BACL</name>
<keyword evidence="5 7" id="KW-0472">Membrane</keyword>
<comment type="caution">
    <text evidence="8">The sequence shown here is derived from an EMBL/GenBank/DDBJ whole genome shotgun (WGS) entry which is preliminary data.</text>
</comment>
<feature type="transmembrane region" description="Helical" evidence="7">
    <location>
        <begin position="60"/>
        <end position="91"/>
    </location>
</feature>
<evidence type="ECO:0000313" key="9">
    <source>
        <dbReference type="Proteomes" id="UP000612456"/>
    </source>
</evidence>
<accession>A0A917E078</accession>
<dbReference type="AlphaFoldDB" id="A0A917E078"/>
<dbReference type="EMBL" id="BMHP01000004">
    <property type="protein sequence ID" value="GGD86750.1"/>
    <property type="molecule type" value="Genomic_DNA"/>
</dbReference>
<dbReference type="PANTHER" id="PTHR30509:SF27">
    <property type="entry name" value="UPF0421 PROTEIN YGAE"/>
    <property type="match status" value="1"/>
</dbReference>
<keyword evidence="2" id="KW-1003">Cell membrane</keyword>
<evidence type="ECO:0000256" key="3">
    <source>
        <dbReference type="ARBA" id="ARBA00022692"/>
    </source>
</evidence>
<dbReference type="GO" id="GO:0005886">
    <property type="term" value="C:plasma membrane"/>
    <property type="evidence" value="ECO:0007669"/>
    <property type="project" value="UniProtKB-SubCell"/>
</dbReference>
<dbReference type="InterPro" id="IPR010343">
    <property type="entry name" value="ArAE_1"/>
</dbReference>
<evidence type="ECO:0000256" key="2">
    <source>
        <dbReference type="ARBA" id="ARBA00022475"/>
    </source>
</evidence>
<keyword evidence="3 7" id="KW-0812">Transmembrane</keyword>
<dbReference type="Proteomes" id="UP000612456">
    <property type="component" value="Unassembled WGS sequence"/>
</dbReference>
<sequence>MTIGARVMKTGLAVALAVYISGLFGFPSPILAAVSSIFTIQPSISRSWRQVLDQLQTNVLGAVIALAAVRLFGNTPISLGLVCIIVILCCIRLRMETTIGLTLVTVVAIMEANGQGWLYAVERFSMVLTGMGAAFVVNVIVFPPRPRRQFVIQVHDAFGQLSLLLRMAISNEMKEDIHRQEKEKLHGTLRKLEERYKLFEEERSLLPKRKQARIRQLLLSKQMIRALQQGADLLEVVEEHYFATPGSREWAQRFDEQIEELTKYHEQLLLKLEGKMKPHADIEPEEEREARLVKQLTDYFSDDLNEHKRLVFVASSLFEYAYHLRRLDRLAEQVIEREEQEKPAAELS</sequence>
<dbReference type="RefSeq" id="WP_188996478.1">
    <property type="nucleotide sequence ID" value="NZ_BMHP01000004.1"/>
</dbReference>